<evidence type="ECO:0000256" key="3">
    <source>
        <dbReference type="ARBA" id="ARBA00006669"/>
    </source>
</evidence>
<dbReference type="Proteomes" id="UP000238042">
    <property type="component" value="Unassembled WGS sequence"/>
</dbReference>
<dbReference type="OrthoDB" id="9791248at2"/>
<evidence type="ECO:0000313" key="11">
    <source>
        <dbReference type="EMBL" id="PQL90864.1"/>
    </source>
</evidence>
<organism evidence="11 12">
    <name type="scientific">Apibacter adventoris</name>
    <dbReference type="NCBI Taxonomy" id="1679466"/>
    <lineage>
        <taxon>Bacteria</taxon>
        <taxon>Pseudomonadati</taxon>
        <taxon>Bacteroidota</taxon>
        <taxon>Flavobacteriia</taxon>
        <taxon>Flavobacteriales</taxon>
        <taxon>Weeksellaceae</taxon>
        <taxon>Apibacter</taxon>
    </lineage>
</organism>
<comment type="caution">
    <text evidence="11">The sequence shown here is derived from an EMBL/GenBank/DDBJ whole genome shotgun (WGS) entry which is preliminary data.</text>
</comment>
<proteinExistence type="inferred from homology"/>
<dbReference type="InterPro" id="IPR006419">
    <property type="entry name" value="NMN_transpt_PnuC"/>
</dbReference>
<sequence length="202" mass="23935">MELENWGQIIQSQMANISVWEMIGVFFGVAEVIYAKYNKVWLYPCGITSILITIYLYFNVKLFAEIILQFYYLVMSIYGWYIWVRKRKSHLQVSYSSDKELKVAICIVIFSICVLYIFLNFFTSSDVPLWDSMVSAFAWAGMWLLTQRKIENWIFLNISNFIAIPLMLHKGLILYSILTLFLFIIALLGYNDWKKIIKKEKY</sequence>
<dbReference type="PANTHER" id="PTHR36122:SF2">
    <property type="entry name" value="NICOTINAMIDE RIBOSIDE TRANSPORTER PNUC"/>
    <property type="match status" value="1"/>
</dbReference>
<reference evidence="11 12" key="1">
    <citation type="submission" date="2018-02" db="EMBL/GenBank/DDBJ databases">
        <title>Genome sequences of Apibacter spp., gut symbionts of Asian honey bees.</title>
        <authorList>
            <person name="Kwong W.K."/>
            <person name="Steele M.I."/>
            <person name="Moran N.A."/>
        </authorList>
    </citation>
    <scope>NUCLEOTIDE SEQUENCE [LARGE SCALE GENOMIC DNA]</scope>
    <source>
        <strain evidence="12">wkB301</strain>
    </source>
</reference>
<dbReference type="GO" id="GO:0005886">
    <property type="term" value="C:plasma membrane"/>
    <property type="evidence" value="ECO:0007669"/>
    <property type="project" value="UniProtKB-SubCell"/>
</dbReference>
<accession>A0A2S8A8G7</accession>
<dbReference type="AlphaFoldDB" id="A0A2S8A8G7"/>
<feature type="transmembrane region" description="Helical" evidence="10">
    <location>
        <begin position="41"/>
        <end position="60"/>
    </location>
</feature>
<feature type="transmembrane region" description="Helical" evidence="10">
    <location>
        <begin position="66"/>
        <end position="83"/>
    </location>
</feature>
<evidence type="ECO:0000256" key="2">
    <source>
        <dbReference type="ARBA" id="ARBA00004651"/>
    </source>
</evidence>
<dbReference type="Pfam" id="PF04973">
    <property type="entry name" value="NMN_transporter"/>
    <property type="match status" value="1"/>
</dbReference>
<dbReference type="GO" id="GO:0034257">
    <property type="term" value="F:nicotinamide riboside transmembrane transporter activity"/>
    <property type="evidence" value="ECO:0007669"/>
    <property type="project" value="InterPro"/>
</dbReference>
<comment type="subcellular location">
    <subcellularLocation>
        <location evidence="2">Cell membrane</location>
        <topology evidence="2">Multi-pass membrane protein</topology>
    </subcellularLocation>
</comment>
<evidence type="ECO:0000256" key="10">
    <source>
        <dbReference type="SAM" id="Phobius"/>
    </source>
</evidence>
<keyword evidence="8 10" id="KW-1133">Transmembrane helix</keyword>
<evidence type="ECO:0000256" key="1">
    <source>
        <dbReference type="ARBA" id="ARBA00002672"/>
    </source>
</evidence>
<keyword evidence="6" id="KW-1003">Cell membrane</keyword>
<keyword evidence="5" id="KW-0813">Transport</keyword>
<dbReference type="PANTHER" id="PTHR36122">
    <property type="entry name" value="NICOTINAMIDE RIBOSIDE TRANSPORTER PNUC"/>
    <property type="match status" value="1"/>
</dbReference>
<gene>
    <name evidence="11" type="ORF">C4S77_10460</name>
</gene>
<feature type="transmembrane region" description="Helical" evidence="10">
    <location>
        <begin position="103"/>
        <end position="122"/>
    </location>
</feature>
<evidence type="ECO:0000256" key="9">
    <source>
        <dbReference type="ARBA" id="ARBA00023136"/>
    </source>
</evidence>
<comment type="similarity">
    <text evidence="3">Belongs to the nicotinamide ribonucleoside (NR) uptake permease (TC 4.B.1) family.</text>
</comment>
<dbReference type="NCBIfam" id="TIGR01528">
    <property type="entry name" value="NMN_trans_PnuC"/>
    <property type="match status" value="1"/>
</dbReference>
<evidence type="ECO:0000256" key="7">
    <source>
        <dbReference type="ARBA" id="ARBA00022692"/>
    </source>
</evidence>
<keyword evidence="7 10" id="KW-0812">Transmembrane</keyword>
<protein>
    <recommendedName>
        <fullName evidence="4">Nicotinamide riboside transporter PnuC</fullName>
    </recommendedName>
</protein>
<keyword evidence="12" id="KW-1185">Reference proteome</keyword>
<feature type="transmembrane region" description="Helical" evidence="10">
    <location>
        <begin position="174"/>
        <end position="193"/>
    </location>
</feature>
<comment type="function">
    <text evidence="1">Required for nicotinamide riboside transport across the inner membrane.</text>
</comment>
<dbReference type="RefSeq" id="WP_105247495.1">
    <property type="nucleotide sequence ID" value="NZ_PSZM01000045.1"/>
</dbReference>
<dbReference type="EMBL" id="PSZM01000045">
    <property type="protein sequence ID" value="PQL90864.1"/>
    <property type="molecule type" value="Genomic_DNA"/>
</dbReference>
<keyword evidence="9 10" id="KW-0472">Membrane</keyword>
<name>A0A2S8A8G7_9FLAO</name>
<evidence type="ECO:0000256" key="6">
    <source>
        <dbReference type="ARBA" id="ARBA00022475"/>
    </source>
</evidence>
<evidence type="ECO:0000256" key="8">
    <source>
        <dbReference type="ARBA" id="ARBA00022989"/>
    </source>
</evidence>
<feature type="transmembrane region" description="Helical" evidence="10">
    <location>
        <begin position="15"/>
        <end position="34"/>
    </location>
</feature>
<evidence type="ECO:0000256" key="5">
    <source>
        <dbReference type="ARBA" id="ARBA00022448"/>
    </source>
</evidence>
<evidence type="ECO:0000313" key="12">
    <source>
        <dbReference type="Proteomes" id="UP000238042"/>
    </source>
</evidence>
<evidence type="ECO:0000256" key="4">
    <source>
        <dbReference type="ARBA" id="ARBA00017522"/>
    </source>
</evidence>